<organism evidence="1 2">
    <name type="scientific">Chromobacterium violaceum</name>
    <dbReference type="NCBI Taxonomy" id="536"/>
    <lineage>
        <taxon>Bacteria</taxon>
        <taxon>Pseudomonadati</taxon>
        <taxon>Pseudomonadota</taxon>
        <taxon>Betaproteobacteria</taxon>
        <taxon>Neisseriales</taxon>
        <taxon>Chromobacteriaceae</taxon>
        <taxon>Chromobacterium</taxon>
    </lineage>
</organism>
<accession>A0A3S4HSA5</accession>
<gene>
    <name evidence="1" type="ORF">NCTC9695_03831</name>
</gene>
<evidence type="ECO:0000313" key="2">
    <source>
        <dbReference type="Proteomes" id="UP000275777"/>
    </source>
</evidence>
<dbReference type="Proteomes" id="UP000275777">
    <property type="component" value="Chromosome"/>
</dbReference>
<dbReference type="EMBL" id="LR134182">
    <property type="protein sequence ID" value="VEB43373.1"/>
    <property type="molecule type" value="Genomic_DNA"/>
</dbReference>
<dbReference type="AlphaFoldDB" id="A0A3S4HSA5"/>
<name>A0A3S4HSA5_CHRVL</name>
<evidence type="ECO:0000313" key="1">
    <source>
        <dbReference type="EMBL" id="VEB43373.1"/>
    </source>
</evidence>
<reference evidence="1 2" key="1">
    <citation type="submission" date="2018-12" db="EMBL/GenBank/DDBJ databases">
        <authorList>
            <consortium name="Pathogen Informatics"/>
        </authorList>
    </citation>
    <scope>NUCLEOTIDE SEQUENCE [LARGE SCALE GENOMIC DNA]</scope>
    <source>
        <strain evidence="1 2">NCTC9695</strain>
    </source>
</reference>
<sequence>MFGFNKHKKHIVTIIKDGKEIGDGTLRFGNGKGIFIATNFTKDLSQHFNKDKTKNHLKLKTKRKTFTVINCTYEHFTIFADAILKGSTHPSEFLKIFIRYEKISEWFSPNKLNHEKNESETTIKWIGNTNHFQSIINCKSGEYLISSKQGYNILHKTDKAVIKNYTWFCIECTNGQFDFQEMRTKSHHLLTFFRS</sequence>
<protein>
    <submittedName>
        <fullName evidence="1">Uncharacterized protein</fullName>
    </submittedName>
</protein>
<proteinExistence type="predicted"/>